<evidence type="ECO:0000313" key="3">
    <source>
        <dbReference type="RefSeq" id="XP_028043744.1"/>
    </source>
</evidence>
<keyword evidence="1" id="KW-0812">Transmembrane</keyword>
<dbReference type="KEGG" id="bman:114253178"/>
<reference evidence="3" key="1">
    <citation type="submission" date="2025-08" db="UniProtKB">
        <authorList>
            <consortium name="RefSeq"/>
        </authorList>
    </citation>
    <scope>IDENTIFICATION</scope>
    <source>
        <tissue evidence="3">Silk gland</tissue>
    </source>
</reference>
<sequence length="178" mass="19006">MDFSNARDRAKPLPTNSCDLYLFQKIYIAILVLFYTGVQIIHSAKSEDIDIKEASNPAEIESNPLATLILDRNEMEAVNHRRHSEPLSRVKRQFGYDPYYYNRRNRPLPILIGGGFGIGVGGWGNGRGFGGRGFGGRGFGGRGFGGRGFGGRGIGGRGFGGRGIGGRGVGGGGRGGRG</sequence>
<evidence type="ECO:0000256" key="1">
    <source>
        <dbReference type="SAM" id="Phobius"/>
    </source>
</evidence>
<dbReference type="GeneID" id="114253178"/>
<dbReference type="AlphaFoldDB" id="A0A6J2KU81"/>
<keyword evidence="1" id="KW-0472">Membrane</keyword>
<keyword evidence="1" id="KW-1133">Transmembrane helix</keyword>
<proteinExistence type="predicted"/>
<dbReference type="RefSeq" id="XP_028043744.1">
    <property type="nucleotide sequence ID" value="XM_028187943.1"/>
</dbReference>
<feature type="transmembrane region" description="Helical" evidence="1">
    <location>
        <begin position="20"/>
        <end position="38"/>
    </location>
</feature>
<evidence type="ECO:0000313" key="2">
    <source>
        <dbReference type="Proteomes" id="UP000504629"/>
    </source>
</evidence>
<dbReference type="Proteomes" id="UP000504629">
    <property type="component" value="Unplaced"/>
</dbReference>
<name>A0A6J2KU81_BOMMA</name>
<gene>
    <name evidence="3" type="primary">LOC114253178</name>
</gene>
<protein>
    <submittedName>
        <fullName evidence="3">Bromodomain and WD repeat-containing protein 3-like</fullName>
    </submittedName>
</protein>
<keyword evidence="2" id="KW-1185">Reference proteome</keyword>
<organism evidence="2 3">
    <name type="scientific">Bombyx mandarina</name>
    <name type="common">Wild silk moth</name>
    <name type="synonym">Wild silkworm</name>
    <dbReference type="NCBI Taxonomy" id="7092"/>
    <lineage>
        <taxon>Eukaryota</taxon>
        <taxon>Metazoa</taxon>
        <taxon>Ecdysozoa</taxon>
        <taxon>Arthropoda</taxon>
        <taxon>Hexapoda</taxon>
        <taxon>Insecta</taxon>
        <taxon>Pterygota</taxon>
        <taxon>Neoptera</taxon>
        <taxon>Endopterygota</taxon>
        <taxon>Lepidoptera</taxon>
        <taxon>Glossata</taxon>
        <taxon>Ditrysia</taxon>
        <taxon>Bombycoidea</taxon>
        <taxon>Bombycidae</taxon>
        <taxon>Bombycinae</taxon>
        <taxon>Bombyx</taxon>
    </lineage>
</organism>
<accession>A0A6J2KU81</accession>